<dbReference type="GO" id="GO:0006508">
    <property type="term" value="P:proteolysis"/>
    <property type="evidence" value="ECO:0007669"/>
    <property type="project" value="InterPro"/>
</dbReference>
<evidence type="ECO:0000256" key="1">
    <source>
        <dbReference type="ARBA" id="ARBA00001947"/>
    </source>
</evidence>
<feature type="domain" description="Peptidase M50" evidence="8">
    <location>
        <begin position="36"/>
        <end position="220"/>
    </location>
</feature>
<evidence type="ECO:0000256" key="2">
    <source>
        <dbReference type="ARBA" id="ARBA00004141"/>
    </source>
</evidence>
<sequence length="356" mass="40745">MTKKSTKLLIFLAVIIVLLLLFRVDLLEALSAVLAFAAAAAAALFIHEAGHVIGAFITRRKVVYFRLGPFTLSVLDKKMYFSMKNFYWIGHVLVDVAEFQDDESYRANNAKQSIIFILGPVVSILTGVLALTVIKASYDTLFVTMFGIISLVYGGGTLLFSDGRMARKMSDPSKALLFYWNVLYSVPVPREKSLAYLLEESERYLFNKYIPNKKAIADNFDDLAVLYYAKYFSQISGENGINRINFIAVIREGFEENTLKRRERIMGMLILCEEIVLLSLAGEKEEAQELFELIEHESELQEVSKLRIRTYMEHSTVMAAQYFAKRKEMNGRAEAIRNVFDYYEERILKEQGLWIS</sequence>
<dbReference type="RefSeq" id="WP_157337092.1">
    <property type="nucleotide sequence ID" value="NZ_RHLK01000009.1"/>
</dbReference>
<comment type="cofactor">
    <cofactor evidence="1">
        <name>Zn(2+)</name>
        <dbReference type="ChEBI" id="CHEBI:29105"/>
    </cofactor>
</comment>
<name>A0A7X3FJT1_9BACL</name>
<feature type="transmembrane region" description="Helical" evidence="7">
    <location>
        <begin position="140"/>
        <end position="160"/>
    </location>
</feature>
<feature type="transmembrane region" description="Helical" evidence="7">
    <location>
        <begin position="33"/>
        <end position="57"/>
    </location>
</feature>
<dbReference type="EMBL" id="RHLK01000009">
    <property type="protein sequence ID" value="MVP01051.1"/>
    <property type="molecule type" value="Genomic_DNA"/>
</dbReference>
<comment type="caution">
    <text evidence="9">The sequence shown here is derived from an EMBL/GenBank/DDBJ whole genome shotgun (WGS) entry which is preliminary data.</text>
</comment>
<comment type="similarity">
    <text evidence="3">Belongs to the peptidase M50B family.</text>
</comment>
<feature type="transmembrane region" description="Helical" evidence="7">
    <location>
        <begin position="114"/>
        <end position="134"/>
    </location>
</feature>
<dbReference type="GO" id="GO:0016020">
    <property type="term" value="C:membrane"/>
    <property type="evidence" value="ECO:0007669"/>
    <property type="project" value="UniProtKB-SubCell"/>
</dbReference>
<dbReference type="OrthoDB" id="2549131at2"/>
<keyword evidence="6 7" id="KW-0472">Membrane</keyword>
<evidence type="ECO:0000256" key="5">
    <source>
        <dbReference type="ARBA" id="ARBA00022989"/>
    </source>
</evidence>
<dbReference type="InterPro" id="IPR008915">
    <property type="entry name" value="Peptidase_M50"/>
</dbReference>
<evidence type="ECO:0000313" key="10">
    <source>
        <dbReference type="Proteomes" id="UP000490800"/>
    </source>
</evidence>
<organism evidence="9 10">
    <name type="scientific">Paenibacillus lutrae</name>
    <dbReference type="NCBI Taxonomy" id="2078573"/>
    <lineage>
        <taxon>Bacteria</taxon>
        <taxon>Bacillati</taxon>
        <taxon>Bacillota</taxon>
        <taxon>Bacilli</taxon>
        <taxon>Bacillales</taxon>
        <taxon>Paenibacillaceae</taxon>
        <taxon>Paenibacillus</taxon>
    </lineage>
</organism>
<reference evidence="9 10" key="1">
    <citation type="journal article" date="2019" name="Microorganisms">
        <title>Paenibacillus lutrae sp. nov., A Chitinolytic Species Isolated from A River Otter in Castril Natural Park, Granada, Spain.</title>
        <authorList>
            <person name="Rodriguez M."/>
            <person name="Reina J.C."/>
            <person name="Bejar V."/>
            <person name="Llamas I."/>
        </authorList>
    </citation>
    <scope>NUCLEOTIDE SEQUENCE [LARGE SCALE GENOMIC DNA]</scope>
    <source>
        <strain evidence="9 10">N10</strain>
    </source>
</reference>
<evidence type="ECO:0000256" key="3">
    <source>
        <dbReference type="ARBA" id="ARBA00007931"/>
    </source>
</evidence>
<keyword evidence="4 7" id="KW-0812">Transmembrane</keyword>
<evidence type="ECO:0000313" key="9">
    <source>
        <dbReference type="EMBL" id="MVP01051.1"/>
    </source>
</evidence>
<proteinExistence type="inferred from homology"/>
<keyword evidence="10" id="KW-1185">Reference proteome</keyword>
<accession>A0A7X3FJT1</accession>
<keyword evidence="5 7" id="KW-1133">Transmembrane helix</keyword>
<protein>
    <recommendedName>
        <fullName evidence="8">Peptidase M50 domain-containing protein</fullName>
    </recommendedName>
</protein>
<evidence type="ECO:0000256" key="6">
    <source>
        <dbReference type="ARBA" id="ARBA00023136"/>
    </source>
</evidence>
<dbReference type="AlphaFoldDB" id="A0A7X3FJT1"/>
<dbReference type="Pfam" id="PF02163">
    <property type="entry name" value="Peptidase_M50"/>
    <property type="match status" value="1"/>
</dbReference>
<evidence type="ECO:0000259" key="8">
    <source>
        <dbReference type="Pfam" id="PF02163"/>
    </source>
</evidence>
<evidence type="ECO:0000256" key="4">
    <source>
        <dbReference type="ARBA" id="ARBA00022692"/>
    </source>
</evidence>
<comment type="subcellular location">
    <subcellularLocation>
        <location evidence="2">Membrane</location>
        <topology evidence="2">Multi-pass membrane protein</topology>
    </subcellularLocation>
</comment>
<dbReference type="Proteomes" id="UP000490800">
    <property type="component" value="Unassembled WGS sequence"/>
</dbReference>
<evidence type="ECO:0000256" key="7">
    <source>
        <dbReference type="SAM" id="Phobius"/>
    </source>
</evidence>
<gene>
    <name evidence="9" type="ORF">EDM21_16255</name>
</gene>